<feature type="transmembrane region" description="Helical" evidence="1">
    <location>
        <begin position="126"/>
        <end position="147"/>
    </location>
</feature>
<accession>A0ABD6CZS0</accession>
<evidence type="ECO:0000259" key="2">
    <source>
        <dbReference type="Pfam" id="PF25933"/>
    </source>
</evidence>
<evidence type="ECO:0000313" key="4">
    <source>
        <dbReference type="Proteomes" id="UP001597075"/>
    </source>
</evidence>
<keyword evidence="1" id="KW-0472">Membrane</keyword>
<feature type="transmembrane region" description="Helical" evidence="1">
    <location>
        <begin position="20"/>
        <end position="38"/>
    </location>
</feature>
<dbReference type="Pfam" id="PF25933">
    <property type="entry name" value="DUF7978"/>
    <property type="match status" value="1"/>
</dbReference>
<dbReference type="RefSeq" id="WP_256404507.1">
    <property type="nucleotide sequence ID" value="NZ_CP187151.1"/>
</dbReference>
<keyword evidence="1" id="KW-0812">Transmembrane</keyword>
<proteinExistence type="predicted"/>
<name>A0ABD6CZS0_9EURY</name>
<protein>
    <recommendedName>
        <fullName evidence="2">DUF7978 domain-containing protein</fullName>
    </recommendedName>
</protein>
<feature type="transmembrane region" description="Helical" evidence="1">
    <location>
        <begin position="58"/>
        <end position="77"/>
    </location>
</feature>
<sequence>MSSSVDTGDLPLVEGVVAGAAAWIVGYLLTALVVLARLDRSELGDISDNVGGGNSIDFIGWVFFNSHFVGTVVEAGFLGFGGSNTTSFVGGDGFTPLLYLVPVALLIGAGLAVGRARGVAGTTDGAVAGSLVVLPYLALSIIGAMLFRVSTEGLGASFSGRPELLPAVLLAGVVFPAVLGALGGIVAGNTGPGRA</sequence>
<evidence type="ECO:0000256" key="1">
    <source>
        <dbReference type="SAM" id="Phobius"/>
    </source>
</evidence>
<keyword evidence="4" id="KW-1185">Reference proteome</keyword>
<feature type="transmembrane region" description="Helical" evidence="1">
    <location>
        <begin position="97"/>
        <end position="114"/>
    </location>
</feature>
<evidence type="ECO:0000313" key="3">
    <source>
        <dbReference type="EMBL" id="MFD1634253.1"/>
    </source>
</evidence>
<gene>
    <name evidence="3" type="ORF">ACFSBJ_10995</name>
</gene>
<reference evidence="3 4" key="1">
    <citation type="journal article" date="2019" name="Int. J. Syst. Evol. Microbiol.">
        <title>The Global Catalogue of Microorganisms (GCM) 10K type strain sequencing project: providing services to taxonomists for standard genome sequencing and annotation.</title>
        <authorList>
            <consortium name="The Broad Institute Genomics Platform"/>
            <consortium name="The Broad Institute Genome Sequencing Center for Infectious Disease"/>
            <person name="Wu L."/>
            <person name="Ma J."/>
        </authorList>
    </citation>
    <scope>NUCLEOTIDE SEQUENCE [LARGE SCALE GENOMIC DNA]</scope>
    <source>
        <strain evidence="3 4">CGMCC 1.10594</strain>
    </source>
</reference>
<feature type="transmembrane region" description="Helical" evidence="1">
    <location>
        <begin position="167"/>
        <end position="187"/>
    </location>
</feature>
<organism evidence="3 4">
    <name type="scientific">Haloplanus ruber</name>
    <dbReference type="NCBI Taxonomy" id="869892"/>
    <lineage>
        <taxon>Archaea</taxon>
        <taxon>Methanobacteriati</taxon>
        <taxon>Methanobacteriota</taxon>
        <taxon>Stenosarchaea group</taxon>
        <taxon>Halobacteria</taxon>
        <taxon>Halobacteriales</taxon>
        <taxon>Haloferacaceae</taxon>
        <taxon>Haloplanus</taxon>
    </lineage>
</organism>
<dbReference type="Proteomes" id="UP001597075">
    <property type="component" value="Unassembled WGS sequence"/>
</dbReference>
<comment type="caution">
    <text evidence="3">The sequence shown here is derived from an EMBL/GenBank/DDBJ whole genome shotgun (WGS) entry which is preliminary data.</text>
</comment>
<dbReference type="InterPro" id="IPR058284">
    <property type="entry name" value="DUF7978"/>
</dbReference>
<dbReference type="AlphaFoldDB" id="A0ABD6CZS0"/>
<keyword evidence="1" id="KW-1133">Transmembrane helix</keyword>
<dbReference type="EMBL" id="JBHUDL010000010">
    <property type="protein sequence ID" value="MFD1634253.1"/>
    <property type="molecule type" value="Genomic_DNA"/>
</dbReference>
<feature type="domain" description="DUF7978" evidence="2">
    <location>
        <begin position="7"/>
        <end position="188"/>
    </location>
</feature>